<name>A0ACD3B698_9AGAR</name>
<keyword evidence="2" id="KW-1185">Reference proteome</keyword>
<dbReference type="Proteomes" id="UP000308600">
    <property type="component" value="Unassembled WGS sequence"/>
</dbReference>
<accession>A0ACD3B698</accession>
<proteinExistence type="predicted"/>
<organism evidence="1 2">
    <name type="scientific">Pluteus cervinus</name>
    <dbReference type="NCBI Taxonomy" id="181527"/>
    <lineage>
        <taxon>Eukaryota</taxon>
        <taxon>Fungi</taxon>
        <taxon>Dikarya</taxon>
        <taxon>Basidiomycota</taxon>
        <taxon>Agaricomycotina</taxon>
        <taxon>Agaricomycetes</taxon>
        <taxon>Agaricomycetidae</taxon>
        <taxon>Agaricales</taxon>
        <taxon>Pluteineae</taxon>
        <taxon>Pluteaceae</taxon>
        <taxon>Pluteus</taxon>
    </lineage>
</organism>
<reference evidence="1 2" key="1">
    <citation type="journal article" date="2019" name="Nat. Ecol. Evol.">
        <title>Megaphylogeny resolves global patterns of mushroom evolution.</title>
        <authorList>
            <person name="Varga T."/>
            <person name="Krizsan K."/>
            <person name="Foldi C."/>
            <person name="Dima B."/>
            <person name="Sanchez-Garcia M."/>
            <person name="Sanchez-Ramirez S."/>
            <person name="Szollosi G.J."/>
            <person name="Szarkandi J.G."/>
            <person name="Papp V."/>
            <person name="Albert L."/>
            <person name="Andreopoulos W."/>
            <person name="Angelini C."/>
            <person name="Antonin V."/>
            <person name="Barry K.W."/>
            <person name="Bougher N.L."/>
            <person name="Buchanan P."/>
            <person name="Buyck B."/>
            <person name="Bense V."/>
            <person name="Catcheside P."/>
            <person name="Chovatia M."/>
            <person name="Cooper J."/>
            <person name="Damon W."/>
            <person name="Desjardin D."/>
            <person name="Finy P."/>
            <person name="Geml J."/>
            <person name="Haridas S."/>
            <person name="Hughes K."/>
            <person name="Justo A."/>
            <person name="Karasinski D."/>
            <person name="Kautmanova I."/>
            <person name="Kiss B."/>
            <person name="Kocsube S."/>
            <person name="Kotiranta H."/>
            <person name="LaButti K.M."/>
            <person name="Lechner B.E."/>
            <person name="Liimatainen K."/>
            <person name="Lipzen A."/>
            <person name="Lukacs Z."/>
            <person name="Mihaltcheva S."/>
            <person name="Morgado L.N."/>
            <person name="Niskanen T."/>
            <person name="Noordeloos M.E."/>
            <person name="Ohm R.A."/>
            <person name="Ortiz-Santana B."/>
            <person name="Ovrebo C."/>
            <person name="Racz N."/>
            <person name="Riley R."/>
            <person name="Savchenko A."/>
            <person name="Shiryaev A."/>
            <person name="Soop K."/>
            <person name="Spirin V."/>
            <person name="Szebenyi C."/>
            <person name="Tomsovsky M."/>
            <person name="Tulloss R.E."/>
            <person name="Uehling J."/>
            <person name="Grigoriev I.V."/>
            <person name="Vagvolgyi C."/>
            <person name="Papp T."/>
            <person name="Martin F.M."/>
            <person name="Miettinen O."/>
            <person name="Hibbett D.S."/>
            <person name="Nagy L.G."/>
        </authorList>
    </citation>
    <scope>NUCLEOTIDE SEQUENCE [LARGE SCALE GENOMIC DNA]</scope>
    <source>
        <strain evidence="1 2">NL-1719</strain>
    </source>
</reference>
<evidence type="ECO:0000313" key="1">
    <source>
        <dbReference type="EMBL" id="TFK73509.1"/>
    </source>
</evidence>
<protein>
    <submittedName>
        <fullName evidence="1">Uncharacterized protein</fullName>
    </submittedName>
</protein>
<evidence type="ECO:0000313" key="2">
    <source>
        <dbReference type="Proteomes" id="UP000308600"/>
    </source>
</evidence>
<gene>
    <name evidence="1" type="ORF">BDN72DRAFT_834636</name>
</gene>
<sequence>MASFYLPSNKTTIVFFPPDGTTGPKGGSPLNDPHIVQVKVRLAKTTQLDRIAYAEAQSDVSQAIQTVLLAHILRPFPRGDTLPGCEHLSDGDIIVEGKGYRLHGSFKPWDSGRTLVLEWGTLRIKPCSDKWNFTFKRLI</sequence>
<dbReference type="EMBL" id="ML208275">
    <property type="protein sequence ID" value="TFK73509.1"/>
    <property type="molecule type" value="Genomic_DNA"/>
</dbReference>